<evidence type="ECO:0000256" key="1">
    <source>
        <dbReference type="SAM" id="MobiDB-lite"/>
    </source>
</evidence>
<dbReference type="InterPro" id="IPR024491">
    <property type="entry name" value="Se_SelK/SelG"/>
</dbReference>
<proteinExistence type="predicted"/>
<evidence type="ECO:0000313" key="3">
    <source>
        <dbReference type="Proteomes" id="UP000887566"/>
    </source>
</evidence>
<protein>
    <submittedName>
        <fullName evidence="4">Glycine-rich protein</fullName>
    </submittedName>
</protein>
<keyword evidence="2" id="KW-0812">Transmembrane</keyword>
<dbReference type="Pfam" id="PF10961">
    <property type="entry name" value="SelK_SelG"/>
    <property type="match status" value="1"/>
</dbReference>
<keyword evidence="3" id="KW-1185">Reference proteome</keyword>
<keyword evidence="2" id="KW-0472">Membrane</keyword>
<organism evidence="3 4">
    <name type="scientific">Plectus sambesii</name>
    <dbReference type="NCBI Taxonomy" id="2011161"/>
    <lineage>
        <taxon>Eukaryota</taxon>
        <taxon>Metazoa</taxon>
        <taxon>Ecdysozoa</taxon>
        <taxon>Nematoda</taxon>
        <taxon>Chromadorea</taxon>
        <taxon>Plectida</taxon>
        <taxon>Plectina</taxon>
        <taxon>Plectoidea</taxon>
        <taxon>Plectidae</taxon>
        <taxon>Plectus</taxon>
    </lineage>
</organism>
<evidence type="ECO:0000256" key="2">
    <source>
        <dbReference type="SAM" id="Phobius"/>
    </source>
</evidence>
<feature type="transmembrane region" description="Helical" evidence="2">
    <location>
        <begin position="21"/>
        <end position="37"/>
    </location>
</feature>
<accession>A0A914W5W5</accession>
<dbReference type="WBParaSite" id="PSAMB.scaffold3255size19049.g20846.t1">
    <property type="protein sequence ID" value="PSAMB.scaffold3255size19049.g20846.t1"/>
    <property type="gene ID" value="PSAMB.scaffold3255size19049.g20846"/>
</dbReference>
<reference evidence="4" key="1">
    <citation type="submission" date="2022-11" db="UniProtKB">
        <authorList>
            <consortium name="WormBaseParasite"/>
        </authorList>
    </citation>
    <scope>IDENTIFICATION</scope>
</reference>
<feature type="region of interest" description="Disordered" evidence="1">
    <location>
        <begin position="42"/>
        <end position="110"/>
    </location>
</feature>
<dbReference type="AlphaFoldDB" id="A0A914W5W5"/>
<feature type="compositionally biased region" description="Gly residues" evidence="1">
    <location>
        <begin position="59"/>
        <end position="90"/>
    </location>
</feature>
<dbReference type="Proteomes" id="UP000887566">
    <property type="component" value="Unplaced"/>
</dbReference>
<keyword evidence="2" id="KW-1133">Transmembrane helix</keyword>
<feature type="compositionally biased region" description="Basic and acidic residues" evidence="1">
    <location>
        <begin position="46"/>
        <end position="58"/>
    </location>
</feature>
<evidence type="ECO:0000313" key="4">
    <source>
        <dbReference type="WBParaSite" id="PSAMB.scaffold3255size19049.g20846.t1"/>
    </source>
</evidence>
<name>A0A914W5W5_9BILA</name>
<sequence length="110" mass="11043">MAYIDSAGNVVEGNKPGLFDWFWGLIAFITLFFKTLVNPGASKRGARYESSDPRDRFRNGGGGGGGRWPGSGGPGGPGRDGGGGGGGGQRRIGRLNQGSGASCPPMAGGG</sequence>